<dbReference type="PANTHER" id="PTHR43316:SF3">
    <property type="entry name" value="HALOACID DEHALOGENASE, TYPE II (AFU_ORTHOLOGUE AFUA_2G07750)-RELATED"/>
    <property type="match status" value="1"/>
</dbReference>
<dbReference type="RefSeq" id="WP_161410765.1">
    <property type="nucleotide sequence ID" value="NZ_WTUZ01000039.1"/>
</dbReference>
<accession>A0A6L8V7L0</accession>
<dbReference type="InterPro" id="IPR051540">
    <property type="entry name" value="S-2-haloacid_dehalogenase"/>
</dbReference>
<protein>
    <submittedName>
        <fullName evidence="2">HAD-IA family hydrolase</fullName>
    </submittedName>
</protein>
<dbReference type="SUPFAM" id="SSF56784">
    <property type="entry name" value="HAD-like"/>
    <property type="match status" value="1"/>
</dbReference>
<dbReference type="PRINTS" id="PR00413">
    <property type="entry name" value="HADHALOGNASE"/>
</dbReference>
<dbReference type="Gene3D" id="3.40.50.1000">
    <property type="entry name" value="HAD superfamily/HAD-like"/>
    <property type="match status" value="1"/>
</dbReference>
<dbReference type="SFLD" id="SFLDG01129">
    <property type="entry name" value="C1.5:_HAD__Beta-PGM__Phosphata"/>
    <property type="match status" value="1"/>
</dbReference>
<keyword evidence="1 2" id="KW-0378">Hydrolase</keyword>
<dbReference type="Pfam" id="PF00702">
    <property type="entry name" value="Hydrolase"/>
    <property type="match status" value="1"/>
</dbReference>
<proteinExistence type="predicted"/>
<dbReference type="GO" id="GO:0016787">
    <property type="term" value="F:hydrolase activity"/>
    <property type="evidence" value="ECO:0007669"/>
    <property type="project" value="UniProtKB-KW"/>
</dbReference>
<dbReference type="InterPro" id="IPR006439">
    <property type="entry name" value="HAD-SF_hydro_IA"/>
</dbReference>
<keyword evidence="3" id="KW-1185">Reference proteome</keyword>
<dbReference type="InterPro" id="IPR023214">
    <property type="entry name" value="HAD_sf"/>
</dbReference>
<comment type="caution">
    <text evidence="2">The sequence shown here is derived from an EMBL/GenBank/DDBJ whole genome shotgun (WGS) entry which is preliminary data.</text>
</comment>
<evidence type="ECO:0000313" key="2">
    <source>
        <dbReference type="EMBL" id="MZQ86343.1"/>
    </source>
</evidence>
<sequence length="227" mass="25713">MGIKAIYFDLFETLISEYENGQRKAPRSTHIVERYGIEANRFDNEWRLRQEKRMNGTYPDFPSVLREIFGTMGHDMNDEIIEALHQERIAAKFKAFDNMDQAILSTLDQIKQMGIKIGLISNCTPEEVTAWEASPLSTYFDDAIFSYQVKLAKPNPMIYQLACERIGVSPAESLFIGDGGSNELNGAAKAGMMAYQATWFVPANISERIKDFRKLAKPLELLNILSG</sequence>
<dbReference type="SFLD" id="SFLDS00003">
    <property type="entry name" value="Haloacid_Dehalogenase"/>
    <property type="match status" value="1"/>
</dbReference>
<dbReference type="InterPro" id="IPR036412">
    <property type="entry name" value="HAD-like_sf"/>
</dbReference>
<dbReference type="EMBL" id="WTUZ01000039">
    <property type="protein sequence ID" value="MZQ86343.1"/>
    <property type="molecule type" value="Genomic_DNA"/>
</dbReference>
<dbReference type="NCBIfam" id="TIGR01509">
    <property type="entry name" value="HAD-SF-IA-v3"/>
    <property type="match status" value="1"/>
</dbReference>
<reference evidence="2 3" key="1">
    <citation type="submission" date="2019-12" db="EMBL/GenBank/DDBJ databases">
        <title>Paenibacillus sp. nov. sp. isolated from soil.</title>
        <authorList>
            <person name="Kim J."/>
            <person name="Jeong S.E."/>
            <person name="Jung H.S."/>
            <person name="Jeon C.O."/>
        </authorList>
    </citation>
    <scope>NUCLEOTIDE SEQUENCE [LARGE SCALE GENOMIC DNA]</scope>
    <source>
        <strain evidence="2 3">5J-6</strain>
    </source>
</reference>
<dbReference type="Proteomes" id="UP000481087">
    <property type="component" value="Unassembled WGS sequence"/>
</dbReference>
<dbReference type="PANTHER" id="PTHR43316">
    <property type="entry name" value="HYDROLASE, HALOACID DELAHOGENASE-RELATED"/>
    <property type="match status" value="1"/>
</dbReference>
<evidence type="ECO:0000256" key="1">
    <source>
        <dbReference type="ARBA" id="ARBA00022801"/>
    </source>
</evidence>
<gene>
    <name evidence="2" type="ORF">GQF01_29995</name>
</gene>
<name>A0A6L8V7L0_9BACL</name>
<dbReference type="NCBIfam" id="TIGR01549">
    <property type="entry name" value="HAD-SF-IA-v1"/>
    <property type="match status" value="1"/>
</dbReference>
<dbReference type="AlphaFoldDB" id="A0A6L8V7L0"/>
<evidence type="ECO:0000313" key="3">
    <source>
        <dbReference type="Proteomes" id="UP000481087"/>
    </source>
</evidence>
<organism evidence="2 3">
    <name type="scientific">Paenibacillus silvestris</name>
    <dbReference type="NCBI Taxonomy" id="2606219"/>
    <lineage>
        <taxon>Bacteria</taxon>
        <taxon>Bacillati</taxon>
        <taxon>Bacillota</taxon>
        <taxon>Bacilli</taxon>
        <taxon>Bacillales</taxon>
        <taxon>Paenibacillaceae</taxon>
        <taxon>Paenibacillus</taxon>
    </lineage>
</organism>